<feature type="domain" description="Glutamine amidotransferase" evidence="1">
    <location>
        <begin position="44"/>
        <end position="206"/>
    </location>
</feature>
<dbReference type="CDD" id="cd01741">
    <property type="entry name" value="GATase1_1"/>
    <property type="match status" value="1"/>
</dbReference>
<dbReference type="Proteomes" id="UP001217500">
    <property type="component" value="Chromosome"/>
</dbReference>
<evidence type="ECO:0000259" key="1">
    <source>
        <dbReference type="Pfam" id="PF00117"/>
    </source>
</evidence>
<dbReference type="Gene3D" id="3.40.50.880">
    <property type="match status" value="1"/>
</dbReference>
<dbReference type="PANTHER" id="PTHR42695">
    <property type="entry name" value="GLUTAMINE AMIDOTRANSFERASE YLR126C-RELATED"/>
    <property type="match status" value="1"/>
</dbReference>
<evidence type="ECO:0000313" key="2">
    <source>
        <dbReference type="EMBL" id="WCL54717.1"/>
    </source>
</evidence>
<gene>
    <name evidence="2" type="ORF">PH603_02950</name>
</gene>
<reference evidence="2" key="1">
    <citation type="submission" date="2023-01" db="EMBL/GenBank/DDBJ databases">
        <title>The genome sequence of Kordiimonadaceae bacterium 6D33.</title>
        <authorList>
            <person name="Liu Y."/>
        </authorList>
    </citation>
    <scope>NUCLEOTIDE SEQUENCE</scope>
    <source>
        <strain evidence="2">6D33</strain>
    </source>
</reference>
<dbReference type="PROSITE" id="PS51273">
    <property type="entry name" value="GATASE_TYPE_1"/>
    <property type="match status" value="1"/>
</dbReference>
<keyword evidence="3" id="KW-1185">Reference proteome</keyword>
<protein>
    <submittedName>
        <fullName evidence="2">Type 1 glutamine amidotransferase</fullName>
    </submittedName>
</protein>
<dbReference type="PANTHER" id="PTHR42695:SF5">
    <property type="entry name" value="GLUTAMINE AMIDOTRANSFERASE YLR126C-RELATED"/>
    <property type="match status" value="1"/>
</dbReference>
<dbReference type="InterPro" id="IPR017926">
    <property type="entry name" value="GATASE"/>
</dbReference>
<proteinExistence type="predicted"/>
<dbReference type="InterPro" id="IPR029062">
    <property type="entry name" value="Class_I_gatase-like"/>
</dbReference>
<dbReference type="AlphaFoldDB" id="A0AAE9XPC9"/>
<organism evidence="2 3">
    <name type="scientific">Gimibacter soli</name>
    <dbReference type="NCBI Taxonomy" id="3024400"/>
    <lineage>
        <taxon>Bacteria</taxon>
        <taxon>Pseudomonadati</taxon>
        <taxon>Pseudomonadota</taxon>
        <taxon>Alphaproteobacteria</taxon>
        <taxon>Kordiimonadales</taxon>
        <taxon>Temperatibacteraceae</taxon>
        <taxon>Gimibacter</taxon>
    </lineage>
</organism>
<dbReference type="SUPFAM" id="SSF52317">
    <property type="entry name" value="Class I glutamine amidotransferase-like"/>
    <property type="match status" value="1"/>
</dbReference>
<accession>A0AAE9XPC9</accession>
<dbReference type="RefSeq" id="WP_289504436.1">
    <property type="nucleotide sequence ID" value="NZ_CP116805.1"/>
</dbReference>
<dbReference type="InterPro" id="IPR044992">
    <property type="entry name" value="ChyE-like"/>
</dbReference>
<dbReference type="Pfam" id="PF00117">
    <property type="entry name" value="GATase"/>
    <property type="match status" value="1"/>
</dbReference>
<name>A0AAE9XPC9_9PROT</name>
<keyword evidence="2" id="KW-0315">Glutamine amidotransferase</keyword>
<dbReference type="GO" id="GO:0005829">
    <property type="term" value="C:cytosol"/>
    <property type="evidence" value="ECO:0007669"/>
    <property type="project" value="TreeGrafter"/>
</dbReference>
<sequence>MPHLLLMEGNPAGVRAKADKLQVRSASEVYATAIHAHFPDIRLTVINAADPDAALPEGMGLGDFDGMVISGSSLRAFEDDPGITRQIDLLKAYCETGKPVLGSCWGLQIAAIAAGGEVAPSPIGREIGFARKLTLTPAGQVHPYFNGKPASFDAPCIHYDEVSRLPAGATLLCGNAHSPVQGAVIPIAKSEVWAVQYHPEFDLAQMSMLFRLYGRDLMEQGFFETEDQAASYRGHIDALVADPANKSAAWQLGIDADIIDDEKRRAEIINWVRHRILK</sequence>
<dbReference type="EMBL" id="CP116805">
    <property type="protein sequence ID" value="WCL54717.1"/>
    <property type="molecule type" value="Genomic_DNA"/>
</dbReference>
<evidence type="ECO:0000313" key="3">
    <source>
        <dbReference type="Proteomes" id="UP001217500"/>
    </source>
</evidence>
<dbReference type="KEGG" id="gso:PH603_02950"/>